<evidence type="ECO:0000259" key="8">
    <source>
        <dbReference type="Pfam" id="PF26283"/>
    </source>
</evidence>
<dbReference type="GO" id="GO:0005802">
    <property type="term" value="C:trans-Golgi network"/>
    <property type="evidence" value="ECO:0007669"/>
    <property type="project" value="TreeGrafter"/>
</dbReference>
<evidence type="ECO:0000256" key="3">
    <source>
        <dbReference type="SAM" id="MobiDB-lite"/>
    </source>
</evidence>
<protein>
    <submittedName>
        <fullName evidence="9">TRAPP II complex</fullName>
    </submittedName>
</protein>
<dbReference type="InterPro" id="IPR058568">
    <property type="entry name" value="Ig_TRAPPC9_Trs120_4th"/>
</dbReference>
<evidence type="ECO:0000313" key="9">
    <source>
        <dbReference type="EMBL" id="KAF2221430.1"/>
    </source>
</evidence>
<dbReference type="EMBL" id="ML992510">
    <property type="protein sequence ID" value="KAF2221430.1"/>
    <property type="molecule type" value="Genomic_DNA"/>
</dbReference>
<organism evidence="9 10">
    <name type="scientific">Elsinoe ampelina</name>
    <dbReference type="NCBI Taxonomy" id="302913"/>
    <lineage>
        <taxon>Eukaryota</taxon>
        <taxon>Fungi</taxon>
        <taxon>Dikarya</taxon>
        <taxon>Ascomycota</taxon>
        <taxon>Pezizomycotina</taxon>
        <taxon>Dothideomycetes</taxon>
        <taxon>Dothideomycetidae</taxon>
        <taxon>Myriangiales</taxon>
        <taxon>Elsinoaceae</taxon>
        <taxon>Elsinoe</taxon>
    </lineage>
</organism>
<feature type="region of interest" description="Disordered" evidence="3">
    <location>
        <begin position="1166"/>
        <end position="1187"/>
    </location>
</feature>
<dbReference type="PANTHER" id="PTHR21512:SF5">
    <property type="entry name" value="TRAFFICKING PROTEIN PARTICLE COMPLEX SUBUNIT 9"/>
    <property type="match status" value="1"/>
</dbReference>
<feature type="compositionally biased region" description="Polar residues" evidence="3">
    <location>
        <begin position="259"/>
        <end position="274"/>
    </location>
</feature>
<keyword evidence="2" id="KW-0333">Golgi apparatus</keyword>
<feature type="domain" description="Trs120/TRAPPC9 fourth Ig-like" evidence="8">
    <location>
        <begin position="1283"/>
        <end position="1443"/>
    </location>
</feature>
<dbReference type="Pfam" id="PF26280">
    <property type="entry name" value="Ig_TRAPPC9-Trs120_2nd"/>
    <property type="match status" value="1"/>
</dbReference>
<dbReference type="InterPro" id="IPR058564">
    <property type="entry name" value="TPR_TRAPPC9_Trs120"/>
</dbReference>
<evidence type="ECO:0000259" key="7">
    <source>
        <dbReference type="Pfam" id="PF26282"/>
    </source>
</evidence>
<evidence type="ECO:0000256" key="1">
    <source>
        <dbReference type="ARBA" id="ARBA00004555"/>
    </source>
</evidence>
<dbReference type="InterPro" id="IPR013935">
    <property type="entry name" value="Trs120_TRAPPC9"/>
</dbReference>
<dbReference type="Pfam" id="PF26251">
    <property type="entry name" value="TPR_TRAPPC9-Trs120"/>
    <property type="match status" value="1"/>
</dbReference>
<dbReference type="InterPro" id="IPR058565">
    <property type="entry name" value="Ig_TRAPPC9_Trs120_1st"/>
</dbReference>
<comment type="subcellular location">
    <subcellularLocation>
        <location evidence="1">Golgi apparatus</location>
    </subcellularLocation>
</comment>
<proteinExistence type="predicted"/>
<dbReference type="Pfam" id="PF26254">
    <property type="entry name" value="Ig_TRAPPC9-Trs120_1st"/>
    <property type="match status" value="1"/>
</dbReference>
<dbReference type="Proteomes" id="UP000799538">
    <property type="component" value="Unassembled WGS sequence"/>
</dbReference>
<dbReference type="InterPro" id="IPR058567">
    <property type="entry name" value="Ig_TRAPPC9_Trs120_3rd"/>
</dbReference>
<dbReference type="Pfam" id="PF08626">
    <property type="entry name" value="TRAPPC9-Trs120"/>
    <property type="match status" value="1"/>
</dbReference>
<feature type="domain" description="Trs120/TRAPPC9 third Ig-like" evidence="7">
    <location>
        <begin position="1105"/>
        <end position="1278"/>
    </location>
</feature>
<sequence>MGTDPFSPIAPARVRVLVLPVGRIRSRRFQVFTARLQQVTSVRLGDITPDERPGRGTFSPLAFPDGRIYLDITTSIPQSSFAELAPFELFRNVMVIVGTVDAVEYEDSAGEEERLVEDGSRNVFYQRAHDSFVSILENVQDQYPGVLLTQLLIMDSKSTETRPWIPEGSIHVPPADGSGSASVYNVLAGVASKLLGEMAVYAEQVKSWATVATPLSLQAQSQRFDLEKRPDFHQRISDRSHLSREESPSGDSLPRASPRPTSQAFNSPTTSVASSPRPDSPALRSEAPSSPDLSNMETPTSSTAPEAIWKARAKYASMQSDKPSGRSLYPATNAAMSADKEKNIGKARVGIVMGSLYMMAGRWSDAWKELLENTAKCRSHSDYIWLASGLDRIICCLLLLGSEGFTFQIPSLCYLGQERQSTLYFIDAAREVNTTVGPRDTVAANATLRKFGGSLGEVATTLLHYYDRAGTFTGEALPQVSFSEMILRLTKLQAFVGAKSSMGSETIFQSGTLDALKRPMGSKEPSDLSRLGISEVLFRAYPGPFADISSSSRSSVLAGIAAVLGSIGMDRKKAMVLKDLISIIVPTLQQARTLGAAELGIHPSNSLSYTNGNSTSSARNMDDPSIRELLQQLLDVYGVSSILEGQRPDETKVDTQDYEGLVHDIAQLAARAADLDELGSMNLKIDILRSAVEFCESIPDLSGVAQNAALLLRTAGPQASIDPTLASQHVRLANEEQVRLANHVMNAVNGAREAGLRIELPPYWDDFLLRSVQLVEDESSSRVIEHSKADMSSAKKGPFLHEAWGAHSTQKQENIAVAGEPIPLGVVLQNPFDFEIEVDEIQICTADGVIEIEEPNAILGPGRLEEIVCHASVPNPGQAKIFGCNIRMAGCRSQFYPIYNDEWRAREKTKLKEASREVLLKGDQDMSEDEANSVRPSTSFMSLIVIPSQPLLIAENDSLTDRSLMLLEGERQCFTITLRNVSTIDVDFLRPSFDDALTTSLRSAVASKNLSRADLFEVETNLTKEAFFDARRIDIPDSQAIAAGETATFEISIIGRPGIKDAKVLFDFAHLPSDKIDSSGRFFTRQLEVPVNITVHSALQIQHFEITSLPLDATFTANQTHLNGVDDSDAVTDAQTRSKRHHCLLVMDVRNVWTNSTDVEFETVGDVQPGNLPDSSRRHASTIHPGQSHRFAIPMRKLYVKHADAQIPWLSAQSRRQFVVSTGDESPDQERYTRELFWYREELLKSLKGKWREQGTDRHGTIGVRSIRVGHRSVEALKVEDVDIDMNITKLDGDDGTMVIRTGKTSFDIHTGAFLRLQTRMQNLSDKTIHGMVRLQPTLAHQILETSLETVSRRFIWSGILQRPLPLLQPGDSQTFDLDFSIVTDGIYELGAVFEEIRPSIPMREKKTEHGTNDDDELDEAKYLSSVERRIWKMSEPCIVRARGTE</sequence>
<feature type="domain" description="Trs120/TRAPPC9 first Ig-like" evidence="6">
    <location>
        <begin position="769"/>
        <end position="947"/>
    </location>
</feature>
<feature type="domain" description="Trs120/TRAPPC9 N-terminal" evidence="4">
    <location>
        <begin position="5"/>
        <end position="413"/>
    </location>
</feature>
<feature type="region of interest" description="Disordered" evidence="3">
    <location>
        <begin position="226"/>
        <end position="305"/>
    </location>
</feature>
<dbReference type="InterPro" id="IPR058563">
    <property type="entry name" value="Trs120_TRAPPC9_N"/>
</dbReference>
<evidence type="ECO:0000313" key="10">
    <source>
        <dbReference type="Proteomes" id="UP000799538"/>
    </source>
</evidence>
<dbReference type="PANTHER" id="PTHR21512">
    <property type="entry name" value="TRAFFICKING PROTEIN PARTICLE COMPLEX SUBUNIT 9"/>
    <property type="match status" value="1"/>
</dbReference>
<dbReference type="Pfam" id="PF26283">
    <property type="entry name" value="Ig_TRAPPC9-Trs120_4th"/>
    <property type="match status" value="1"/>
</dbReference>
<evidence type="ECO:0000259" key="4">
    <source>
        <dbReference type="Pfam" id="PF08626"/>
    </source>
</evidence>
<evidence type="ECO:0000256" key="2">
    <source>
        <dbReference type="ARBA" id="ARBA00023034"/>
    </source>
</evidence>
<evidence type="ECO:0000259" key="5">
    <source>
        <dbReference type="Pfam" id="PF26251"/>
    </source>
</evidence>
<accession>A0A6A6G7R6</accession>
<name>A0A6A6G7R6_9PEZI</name>
<evidence type="ECO:0000259" key="6">
    <source>
        <dbReference type="Pfam" id="PF26254"/>
    </source>
</evidence>
<feature type="compositionally biased region" description="Polar residues" evidence="3">
    <location>
        <begin position="287"/>
        <end position="304"/>
    </location>
</feature>
<gene>
    <name evidence="9" type="ORF">BDZ85DRAFT_201633</name>
</gene>
<reference evidence="10" key="1">
    <citation type="journal article" date="2020" name="Stud. Mycol.">
        <title>101 Dothideomycetes genomes: A test case for predicting lifestyles and emergence of pathogens.</title>
        <authorList>
            <person name="Haridas S."/>
            <person name="Albert R."/>
            <person name="Binder M."/>
            <person name="Bloem J."/>
            <person name="LaButti K."/>
            <person name="Salamov A."/>
            <person name="Andreopoulos B."/>
            <person name="Baker S."/>
            <person name="Barry K."/>
            <person name="Bills G."/>
            <person name="Bluhm B."/>
            <person name="Cannon C."/>
            <person name="Castanera R."/>
            <person name="Culley D."/>
            <person name="Daum C."/>
            <person name="Ezra D."/>
            <person name="Gonzalez J."/>
            <person name="Henrissat B."/>
            <person name="Kuo A."/>
            <person name="Liang C."/>
            <person name="Lipzen A."/>
            <person name="Lutzoni F."/>
            <person name="Magnuson J."/>
            <person name="Mondo S."/>
            <person name="Nolan M."/>
            <person name="Ohm R."/>
            <person name="Pangilinan J."/>
            <person name="Park H.-J."/>
            <person name="Ramirez L."/>
            <person name="Alfaro M."/>
            <person name="Sun H."/>
            <person name="Tritt A."/>
            <person name="Yoshinaga Y."/>
            <person name="Zwiers L.-H."/>
            <person name="Turgeon B."/>
            <person name="Goodwin S."/>
            <person name="Spatafora J."/>
            <person name="Crous P."/>
            <person name="Grigoriev I."/>
        </authorList>
    </citation>
    <scope>NUCLEOTIDE SEQUENCE [LARGE SCALE GENOMIC DNA]</scope>
    <source>
        <strain evidence="10">CECT 20119</strain>
    </source>
</reference>
<keyword evidence="10" id="KW-1185">Reference proteome</keyword>
<feature type="compositionally biased region" description="Basic and acidic residues" evidence="3">
    <location>
        <begin position="226"/>
        <end position="247"/>
    </location>
</feature>
<dbReference type="Pfam" id="PF26282">
    <property type="entry name" value="Ig_TRAPPC9-Trs120_3rd"/>
    <property type="match status" value="1"/>
</dbReference>
<feature type="domain" description="Trs120/TRAPPC9 TPR region" evidence="5">
    <location>
        <begin position="456"/>
        <end position="753"/>
    </location>
</feature>
<dbReference type="OrthoDB" id="27962at2759"/>